<dbReference type="EMBL" id="GBRH01168802">
    <property type="protein sequence ID" value="JAE29094.1"/>
    <property type="molecule type" value="Transcribed_RNA"/>
</dbReference>
<accession>A0A0A9GZZ5</accession>
<sequence>MSMSVNKEDISKKTRILLKVKLRVQTAVTLEIYQISSSCKVLLVTAV</sequence>
<name>A0A0A9GZZ5_ARUDO</name>
<evidence type="ECO:0000313" key="1">
    <source>
        <dbReference type="EMBL" id="JAE29094.1"/>
    </source>
</evidence>
<proteinExistence type="predicted"/>
<dbReference type="AlphaFoldDB" id="A0A0A9GZZ5"/>
<reference evidence="1" key="1">
    <citation type="submission" date="2014-09" db="EMBL/GenBank/DDBJ databases">
        <authorList>
            <person name="Magalhaes I.L.F."/>
            <person name="Oliveira U."/>
            <person name="Santos F.R."/>
            <person name="Vidigal T.H.D.A."/>
            <person name="Brescovit A.D."/>
            <person name="Santos A.J."/>
        </authorList>
    </citation>
    <scope>NUCLEOTIDE SEQUENCE</scope>
    <source>
        <tissue evidence="1">Shoot tissue taken approximately 20 cm above the soil surface</tissue>
    </source>
</reference>
<reference evidence="1" key="2">
    <citation type="journal article" date="2015" name="Data Brief">
        <title>Shoot transcriptome of the giant reed, Arundo donax.</title>
        <authorList>
            <person name="Barrero R.A."/>
            <person name="Guerrero F.D."/>
            <person name="Moolhuijzen P."/>
            <person name="Goolsby J.A."/>
            <person name="Tidwell J."/>
            <person name="Bellgard S.E."/>
            <person name="Bellgard M.I."/>
        </authorList>
    </citation>
    <scope>NUCLEOTIDE SEQUENCE</scope>
    <source>
        <tissue evidence="1">Shoot tissue taken approximately 20 cm above the soil surface</tissue>
    </source>
</reference>
<protein>
    <submittedName>
        <fullName evidence="1">Uncharacterized protein</fullName>
    </submittedName>
</protein>
<organism evidence="1">
    <name type="scientific">Arundo donax</name>
    <name type="common">Giant reed</name>
    <name type="synonym">Donax arundinaceus</name>
    <dbReference type="NCBI Taxonomy" id="35708"/>
    <lineage>
        <taxon>Eukaryota</taxon>
        <taxon>Viridiplantae</taxon>
        <taxon>Streptophyta</taxon>
        <taxon>Embryophyta</taxon>
        <taxon>Tracheophyta</taxon>
        <taxon>Spermatophyta</taxon>
        <taxon>Magnoliopsida</taxon>
        <taxon>Liliopsida</taxon>
        <taxon>Poales</taxon>
        <taxon>Poaceae</taxon>
        <taxon>PACMAD clade</taxon>
        <taxon>Arundinoideae</taxon>
        <taxon>Arundineae</taxon>
        <taxon>Arundo</taxon>
    </lineage>
</organism>